<feature type="domain" description="CHRD" evidence="2">
    <location>
        <begin position="292"/>
        <end position="423"/>
    </location>
</feature>
<gene>
    <name evidence="3" type="ORF">CRP01_04070</name>
</gene>
<comment type="caution">
    <text evidence="3">The sequence shown here is derived from an EMBL/GenBank/DDBJ whole genome shotgun (WGS) entry which is preliminary data.</text>
</comment>
<dbReference type="PROSITE" id="PS50933">
    <property type="entry name" value="CHRD"/>
    <property type="match status" value="3"/>
</dbReference>
<dbReference type="AlphaFoldDB" id="A0A2D0NHT4"/>
<feature type="transmembrane region" description="Helical" evidence="1">
    <location>
        <begin position="12"/>
        <end position="32"/>
    </location>
</feature>
<dbReference type="Proteomes" id="UP000223913">
    <property type="component" value="Unassembled WGS sequence"/>
</dbReference>
<evidence type="ECO:0000256" key="1">
    <source>
        <dbReference type="SAM" id="Phobius"/>
    </source>
</evidence>
<keyword evidence="1" id="KW-1133">Transmembrane helix</keyword>
<keyword evidence="1" id="KW-0812">Transmembrane</keyword>
<keyword evidence="4" id="KW-1185">Reference proteome</keyword>
<keyword evidence="1" id="KW-0472">Membrane</keyword>
<evidence type="ECO:0000259" key="2">
    <source>
        <dbReference type="PROSITE" id="PS50933"/>
    </source>
</evidence>
<dbReference type="SMART" id="SM00754">
    <property type="entry name" value="CHRD"/>
    <property type="match status" value="6"/>
</dbReference>
<dbReference type="RefSeq" id="WP_099148729.1">
    <property type="nucleotide sequence ID" value="NZ_PDUD01000004.1"/>
</dbReference>
<protein>
    <recommendedName>
        <fullName evidence="2">CHRD domain-containing protein</fullName>
    </recommendedName>
</protein>
<feature type="domain" description="CHRD" evidence="2">
    <location>
        <begin position="680"/>
        <end position="810"/>
    </location>
</feature>
<dbReference type="Pfam" id="PF07452">
    <property type="entry name" value="CHRD"/>
    <property type="match status" value="6"/>
</dbReference>
<accession>A0A2D0NHT4</accession>
<reference evidence="3 4" key="1">
    <citation type="submission" date="2017-10" db="EMBL/GenBank/DDBJ databases">
        <title>The draft genome sequence of Lewinella nigricans NBRC 102662.</title>
        <authorList>
            <person name="Wang K."/>
        </authorList>
    </citation>
    <scope>NUCLEOTIDE SEQUENCE [LARGE SCALE GENOMIC DNA]</scope>
    <source>
        <strain evidence="3 4">NBRC 102662</strain>
    </source>
</reference>
<dbReference type="OrthoDB" id="571052at2"/>
<sequence>MNYSTKDSFAPVVKGIFGLVVILCTAFLPLTLSANNIYQAMLRGRHEVLPVTTPASGMITATLEENVLTVEGSFSGLSGDFASNVAGGSHIHIAYAGRNGGIALSLTATLDPDLRGGTFRAQDNNFSLTEEQMQALAERRMYVNIHSTASTSGELRGQLLPAAEEYFFTNLLGSNAVPAVMSGGSGALALELNGRTLTVSGSFQNMEGTLFTQAAGGAHLHLGYAGETGGIEVGLNPSAGEDGNAAVFTAADNTFELTPPQVRALRDRRLYANIHSSQVPGGELRGQVVGMARNVFRAHLSGSNENPSVTSLATGVVLAELMADNRLILSGNFNGLESKLAVNTGGGAHIHRGLAGSNGPVMFRIFVKTGGGLLNGVVEMDRNINELSEEQVAALYDRAFYANFHTLINGSGEIRGQLLPESQMYFSGFLSSIFQTNGAISTGTGGVKAELSGNRLTLSGSFAELRSAVATEIAGGAHIHRGMAGSNGPVTQPLVLTLGDDSQSGTFAADQNVFELEAAELEDLRARGKYVNIHSLDNPSGELRTQLLPEATTYFVAPLSGASQTVPVNTDAVGMTILEVTGNIGITTGSFNNLSAPLATAISGGAHVHQGMAGQNGSVIFPLNSSTEDGMLSGTFAAEDNVQALNKDFISRLRSRGYYVNVHSQQYLPGEIRGQLLPLATAYFTANLAGSNAVPPNASMGRGQVKVELRGTEIVLSGAFSGLTGEFDAAVAGGSHLHAAFVGQNGPIKFFTNARLNEDLKGGRFLAVENVFDLDFRNYFDLINGFLYLNIHSSTHPAGEIRGHVLGEINQYPEPDATITSPMPGETLTVEGDPLTDFILNWTPATDRDYLGYVWQVSTGVAFQTLLLNRNVGYSDFYATNYALLDKLLANAGVAVGETVTLFHRIVASDGSLATAGPTSNLTLTRGVLDPLGGSRIALPGNDEEVVADFRVFPNLLRSGQLVNVQVMAGADQRALLVLVNQLGQPLQRRPVELFAGENRMEWSLPDLAAGFYFIQLQMEGQLLPLQRIVVN</sequence>
<name>A0A2D0NHT4_FLAN2</name>
<evidence type="ECO:0000313" key="3">
    <source>
        <dbReference type="EMBL" id="PHN07940.1"/>
    </source>
</evidence>
<dbReference type="EMBL" id="PDUD01000004">
    <property type="protein sequence ID" value="PHN07940.1"/>
    <property type="molecule type" value="Genomic_DNA"/>
</dbReference>
<organism evidence="3 4">
    <name type="scientific">Flavilitoribacter nigricans (strain ATCC 23147 / DSM 23189 / NBRC 102662 / NCIMB 1420 / SS-2)</name>
    <name type="common">Lewinella nigricans</name>
    <dbReference type="NCBI Taxonomy" id="1122177"/>
    <lineage>
        <taxon>Bacteria</taxon>
        <taxon>Pseudomonadati</taxon>
        <taxon>Bacteroidota</taxon>
        <taxon>Saprospiria</taxon>
        <taxon>Saprospirales</taxon>
        <taxon>Lewinellaceae</taxon>
        <taxon>Flavilitoribacter</taxon>
    </lineage>
</organism>
<proteinExistence type="predicted"/>
<evidence type="ECO:0000313" key="4">
    <source>
        <dbReference type="Proteomes" id="UP000223913"/>
    </source>
</evidence>
<dbReference type="InterPro" id="IPR010895">
    <property type="entry name" value="CHRD"/>
</dbReference>
<feature type="domain" description="CHRD" evidence="2">
    <location>
        <begin position="34"/>
        <end position="164"/>
    </location>
</feature>